<organism evidence="1 2">
    <name type="scientific">uncultured phage cr116_1</name>
    <dbReference type="NCBI Taxonomy" id="2772073"/>
    <lineage>
        <taxon>Viruses</taxon>
        <taxon>Duplodnaviria</taxon>
        <taxon>Heunggongvirae</taxon>
        <taxon>Uroviricota</taxon>
        <taxon>Caudoviricetes</taxon>
        <taxon>Crassvirales</taxon>
        <taxon>Steigviridae</taxon>
        <taxon>Asinivirinae</taxon>
        <taxon>Pamirivirus</taxon>
        <taxon>Pamirivirus faecium</taxon>
    </lineage>
</organism>
<accession>A0A7M1RYJ1</accession>
<dbReference type="EMBL" id="MT774389">
    <property type="protein sequence ID" value="QOR59356.1"/>
    <property type="molecule type" value="Genomic_DNA"/>
</dbReference>
<evidence type="ECO:0000313" key="2">
    <source>
        <dbReference type="Proteomes" id="UP000593686"/>
    </source>
</evidence>
<dbReference type="KEGG" id="vg:65129918"/>
<dbReference type="GeneID" id="65129918"/>
<reference evidence="1 2" key="1">
    <citation type="submission" date="2020-07" db="EMBL/GenBank/DDBJ databases">
        <title>Taxonomic proposal: Crassvirales, a new order of highly abundant and diverse bacterial viruses.</title>
        <authorList>
            <person name="Shkoporov A.N."/>
            <person name="Stockdale S.R."/>
            <person name="Guerin E."/>
            <person name="Ross R.P."/>
            <person name="Hill C."/>
        </authorList>
    </citation>
    <scope>NUCLEOTIDE SEQUENCE [LARGE SCALE GENOMIC DNA]</scope>
</reference>
<sequence length="268" mass="30147">MIELPTERSVVDNYNPKLLIIMGRPKQGKSSFIAAIDDNLIIDLEDGYRALSVMKVQARSMKDLQEIKSAIIAKGKELHKAPYRFITIDNATRLEEMSIPYAAELYRNTPMGAGWGYLKDNKGMLYKDPKTGQPIIDPKADVRLLPNGSGYLYLRKAIRQMIDMFKPLCETLILVTHVKDKQIRKDSQEMSEMSVDLAGKAADIICGEADAIGLIYRDGNKTYISFEGGDNTIREARCPHLRGKKILVAESNENNEVKFDASKVFINN</sequence>
<name>A0A7M1RYJ1_9CAUD</name>
<keyword evidence="2" id="KW-1185">Reference proteome</keyword>
<evidence type="ECO:0000313" key="1">
    <source>
        <dbReference type="EMBL" id="QOR59356.1"/>
    </source>
</evidence>
<dbReference type="RefSeq" id="YP_010111514.1">
    <property type="nucleotide sequence ID" value="NC_055882.1"/>
</dbReference>
<proteinExistence type="predicted"/>
<dbReference type="Proteomes" id="UP000593686">
    <property type="component" value="Genome"/>
</dbReference>
<protein>
    <submittedName>
        <fullName evidence="1">Uncharacterized protein</fullName>
    </submittedName>
</protein>
<dbReference type="Pfam" id="PF13479">
    <property type="entry name" value="AAA_24"/>
    <property type="match status" value="1"/>
</dbReference>